<gene>
    <name evidence="1" type="ORF">ACFQPE_14105</name>
</gene>
<keyword evidence="2" id="KW-1185">Reference proteome</keyword>
<dbReference type="AlphaFoldDB" id="A0ABD6AC64"/>
<dbReference type="GeneID" id="79315401"/>
<evidence type="ECO:0000313" key="1">
    <source>
        <dbReference type="EMBL" id="MFC7317916.1"/>
    </source>
</evidence>
<protein>
    <submittedName>
        <fullName evidence="1">Uncharacterized protein</fullName>
    </submittedName>
</protein>
<organism evidence="1 2">
    <name type="scientific">Halomarina halobia</name>
    <dbReference type="NCBI Taxonomy" id="3033386"/>
    <lineage>
        <taxon>Archaea</taxon>
        <taxon>Methanobacteriati</taxon>
        <taxon>Methanobacteriota</taxon>
        <taxon>Stenosarchaea group</taxon>
        <taxon>Halobacteria</taxon>
        <taxon>Halobacteriales</taxon>
        <taxon>Natronomonadaceae</taxon>
        <taxon>Halomarina</taxon>
    </lineage>
</organism>
<dbReference type="Proteomes" id="UP001596547">
    <property type="component" value="Unassembled WGS sequence"/>
</dbReference>
<comment type="caution">
    <text evidence="1">The sequence shown here is derived from an EMBL/GenBank/DDBJ whole genome shotgun (WGS) entry which is preliminary data.</text>
</comment>
<sequence length="122" mass="13685">MARDRYTFTVERVGTGPGGYREAYGFAPSFAVELLPDERYLAYDRFRQQVDDGCSPSHPISTRRRAFTDLFEPGEEVTLAEAERRCAEVDDVLVDLTHWVEGLSLRDPDAAARRGSGQGERG</sequence>
<name>A0ABD6AC64_9EURY</name>
<reference evidence="1 2" key="1">
    <citation type="journal article" date="2019" name="Int. J. Syst. Evol. Microbiol.">
        <title>The Global Catalogue of Microorganisms (GCM) 10K type strain sequencing project: providing services to taxonomists for standard genome sequencing and annotation.</title>
        <authorList>
            <consortium name="The Broad Institute Genomics Platform"/>
            <consortium name="The Broad Institute Genome Sequencing Center for Infectious Disease"/>
            <person name="Wu L."/>
            <person name="Ma J."/>
        </authorList>
    </citation>
    <scope>NUCLEOTIDE SEQUENCE [LARGE SCALE GENOMIC DNA]</scope>
    <source>
        <strain evidence="1 2">PSR21</strain>
    </source>
</reference>
<accession>A0ABD6AC64</accession>
<dbReference type="RefSeq" id="WP_276302848.1">
    <property type="nucleotide sequence ID" value="NZ_CP119992.1"/>
</dbReference>
<evidence type="ECO:0000313" key="2">
    <source>
        <dbReference type="Proteomes" id="UP001596547"/>
    </source>
</evidence>
<dbReference type="EMBL" id="JBHTBF010000002">
    <property type="protein sequence ID" value="MFC7317916.1"/>
    <property type="molecule type" value="Genomic_DNA"/>
</dbReference>
<proteinExistence type="predicted"/>